<dbReference type="STRING" id="1324314.BVG16_11675"/>
<dbReference type="Gene3D" id="3.30.310.120">
    <property type="entry name" value="Rbstp2229 like protein"/>
    <property type="match status" value="1"/>
</dbReference>
<comment type="caution">
    <text evidence="1">The sequence shown here is derived from an EMBL/GenBank/DDBJ whole genome shotgun (WGS) entry which is preliminary data.</text>
</comment>
<protein>
    <recommendedName>
        <fullName evidence="3">DUF1885 domain-containing protein</fullName>
    </recommendedName>
</protein>
<gene>
    <name evidence="1" type="ORF">BVG16_11675</name>
</gene>
<dbReference type="SUPFAM" id="SSF111171">
    <property type="entry name" value="Rbstp2229 protein"/>
    <property type="match status" value="1"/>
</dbReference>
<dbReference type="OrthoDB" id="2966171at2"/>
<name>A0A1T2XFD2_9BACL</name>
<evidence type="ECO:0000313" key="1">
    <source>
        <dbReference type="EMBL" id="OPA78522.1"/>
    </source>
</evidence>
<keyword evidence="2" id="KW-1185">Reference proteome</keyword>
<reference evidence="1 2" key="1">
    <citation type="submission" date="2017-01" db="EMBL/GenBank/DDBJ databases">
        <title>Genome analysis of Paenibacillus selenitrireducens ES3-24.</title>
        <authorList>
            <person name="Xu D."/>
            <person name="Yao R."/>
            <person name="Zheng S."/>
        </authorList>
    </citation>
    <scope>NUCLEOTIDE SEQUENCE [LARGE SCALE GENOMIC DNA]</scope>
    <source>
        <strain evidence="1 2">ES3-24</strain>
    </source>
</reference>
<sequence>MSQSAFITFVEGSAVPAMSLEEVKQSLMHYKEQTTLTGQQLDWDYSEAAFPYTVETRVGEEQQWFYLKGTLPRYKYIVFGVGSNVEEDKERHYIQVVLPEDATHGDKSKGNELCKFIARKNKAELKMFNGRTLYFNPRK</sequence>
<dbReference type="Proteomes" id="UP000190188">
    <property type="component" value="Unassembled WGS sequence"/>
</dbReference>
<dbReference type="InterPro" id="IPR015062">
    <property type="entry name" value="DUF1885"/>
</dbReference>
<dbReference type="AlphaFoldDB" id="A0A1T2XFD2"/>
<dbReference type="Pfam" id="PF08968">
    <property type="entry name" value="DUF1885"/>
    <property type="match status" value="1"/>
</dbReference>
<accession>A0A1T2XFD2</accession>
<dbReference type="EMBL" id="MSZX01000004">
    <property type="protein sequence ID" value="OPA78522.1"/>
    <property type="molecule type" value="Genomic_DNA"/>
</dbReference>
<evidence type="ECO:0008006" key="3">
    <source>
        <dbReference type="Google" id="ProtNLM"/>
    </source>
</evidence>
<evidence type="ECO:0000313" key="2">
    <source>
        <dbReference type="Proteomes" id="UP000190188"/>
    </source>
</evidence>
<dbReference type="RefSeq" id="WP_078498859.1">
    <property type="nucleotide sequence ID" value="NZ_MSZX01000004.1"/>
</dbReference>
<dbReference type="InterPro" id="IPR036294">
    <property type="entry name" value="Rbstp2229-like_sf"/>
</dbReference>
<organism evidence="1 2">
    <name type="scientific">Paenibacillus selenitireducens</name>
    <dbReference type="NCBI Taxonomy" id="1324314"/>
    <lineage>
        <taxon>Bacteria</taxon>
        <taxon>Bacillati</taxon>
        <taxon>Bacillota</taxon>
        <taxon>Bacilli</taxon>
        <taxon>Bacillales</taxon>
        <taxon>Paenibacillaceae</taxon>
        <taxon>Paenibacillus</taxon>
    </lineage>
</organism>
<dbReference type="Gene3D" id="1.20.5.850">
    <property type="entry name" value="Rbstp2229 protein"/>
    <property type="match status" value="1"/>
</dbReference>
<proteinExistence type="predicted"/>